<keyword evidence="2" id="KW-0813">Transport</keyword>
<keyword evidence="4" id="KW-0677">Repeat</keyword>
<feature type="transmembrane region" description="Helical" evidence="7">
    <location>
        <begin position="6"/>
        <end position="23"/>
    </location>
</feature>
<evidence type="ECO:0000256" key="6">
    <source>
        <dbReference type="ARBA" id="ARBA00023136"/>
    </source>
</evidence>
<feature type="transmembrane region" description="Helical" evidence="7">
    <location>
        <begin position="97"/>
        <end position="121"/>
    </location>
</feature>
<dbReference type="PANTHER" id="PTHR43652">
    <property type="entry name" value="BASIC AMINO ACID ANTIPORTER YFCC-RELATED"/>
    <property type="match status" value="1"/>
</dbReference>
<dbReference type="InterPro" id="IPR031312">
    <property type="entry name" value="Na/sul_symport_CS"/>
</dbReference>
<feature type="transmembrane region" description="Helical" evidence="7">
    <location>
        <begin position="414"/>
        <end position="442"/>
    </location>
</feature>
<evidence type="ECO:0000256" key="3">
    <source>
        <dbReference type="ARBA" id="ARBA00022692"/>
    </source>
</evidence>
<feature type="domain" description="RCK C-terminal" evidence="8">
    <location>
        <begin position="303"/>
        <end position="387"/>
    </location>
</feature>
<dbReference type="InterPro" id="IPR036721">
    <property type="entry name" value="RCK_C_sf"/>
</dbReference>
<feature type="transmembrane region" description="Helical" evidence="7">
    <location>
        <begin position="28"/>
        <end position="44"/>
    </location>
</feature>
<feature type="transmembrane region" description="Helical" evidence="7">
    <location>
        <begin position="56"/>
        <end position="76"/>
    </location>
</feature>
<dbReference type="Gene3D" id="3.30.70.1450">
    <property type="entry name" value="Regulator of K+ conductance, C-terminal domain"/>
    <property type="match status" value="2"/>
</dbReference>
<dbReference type="InterPro" id="IPR051679">
    <property type="entry name" value="DASS-Related_Transporters"/>
</dbReference>
<feature type="transmembrane region" description="Helical" evidence="7">
    <location>
        <begin position="141"/>
        <end position="160"/>
    </location>
</feature>
<feature type="domain" description="RCK C-terminal" evidence="8">
    <location>
        <begin position="205"/>
        <end position="295"/>
    </location>
</feature>
<sequence>MTWEIIFVLVVVFLMMIGLITEFARPDMIVFVALVSFLVTGILTPEEAVAGFSNLGMLTVALLFIIAGAIQQTGLVEQGMTRLLGDVKSERQALFKFILPISGLSAFLNNTPIVVTLTPIIRKWCAEHNLSPSKFLIPLSYASILGGILTLMGTSTNLVIHGLMLDRGMEGYSLFTLLIASLPASILGLIYLVTIGYNILPNHKVLTETIEEKSREYLIEMIVEENYPFLDNPLVDQTVEEAGLRNLDGLYLIAIIRKNEKIYPVKHSTKLKFNDRLIFTGVISKIAELQKKKGLELKTGTNLTLDKLKNGNGQLVEVVVSHQSSLLHKKIKDTQFRAKYDAGVVAVHRNNERINNKIGDIVLKPGDTLLLLAGSDFSERVMQSNDFYVVTQLNDHPLLNKVDTKKAWIAVSTLLAMILLVSFDVISMFKAMSITVLVYLLLKIVSPESAKQNVQFNVLLLIASALGIGTALFKTGAAEIMANHLITVAEPLGMIGILFFLYILTVIFTEVITNNAAAVLMFPIAVEAANRLDVDPMGFVVLITIGASASFLSPIGYQTNLIVYGPGGYKFTDYIKVGLPLSLLVMITTIIMVMTVWI</sequence>
<evidence type="ECO:0000256" key="2">
    <source>
        <dbReference type="ARBA" id="ARBA00022448"/>
    </source>
</evidence>
<dbReference type="PANTHER" id="PTHR43652:SF2">
    <property type="entry name" value="BASIC AMINO ACID ANTIPORTER YFCC-RELATED"/>
    <property type="match status" value="1"/>
</dbReference>
<evidence type="ECO:0000313" key="9">
    <source>
        <dbReference type="EMBL" id="RBW68854.1"/>
    </source>
</evidence>
<feature type="transmembrane region" description="Helical" evidence="7">
    <location>
        <begin position="454"/>
        <end position="473"/>
    </location>
</feature>
<name>A0A366XXJ2_9BACI</name>
<keyword evidence="6 7" id="KW-0472">Membrane</keyword>
<evidence type="ECO:0000259" key="8">
    <source>
        <dbReference type="PROSITE" id="PS51202"/>
    </source>
</evidence>
<dbReference type="Pfam" id="PF03600">
    <property type="entry name" value="CitMHS"/>
    <property type="match status" value="1"/>
</dbReference>
<comment type="caution">
    <text evidence="9">The sequence shown here is derived from an EMBL/GenBank/DDBJ whole genome shotgun (WGS) entry which is preliminary data.</text>
</comment>
<dbReference type="FunFam" id="3.30.70.1450:FF:000009">
    <property type="entry name" value="SLC13 family permease"/>
    <property type="match status" value="1"/>
</dbReference>
<dbReference type="RefSeq" id="WP_113806708.1">
    <property type="nucleotide sequence ID" value="NZ_QOCW01000015.1"/>
</dbReference>
<dbReference type="EMBL" id="QOCW01000015">
    <property type="protein sequence ID" value="RBW68854.1"/>
    <property type="molecule type" value="Genomic_DNA"/>
</dbReference>
<dbReference type="AlphaFoldDB" id="A0A366XXJ2"/>
<feature type="transmembrane region" description="Helical" evidence="7">
    <location>
        <begin position="172"/>
        <end position="193"/>
    </location>
</feature>
<dbReference type="GO" id="GO:0008324">
    <property type="term" value="F:monoatomic cation transmembrane transporter activity"/>
    <property type="evidence" value="ECO:0007669"/>
    <property type="project" value="InterPro"/>
</dbReference>
<reference evidence="9 10" key="1">
    <citation type="submission" date="2018-07" db="EMBL/GenBank/DDBJ databases">
        <title>Lottiidibacillus patelloidae gen. nov., sp. nov., isolated from the intestinal tract of a marine limpet and the reclassification of B. taeanensis BH030017T, B. algicola KMM 3737T and B. hwajinpoensis SW-72T as genus Lottiidibacillus.</title>
        <authorList>
            <person name="Liu R."/>
            <person name="Huang Z."/>
        </authorList>
    </citation>
    <scope>NUCLEOTIDE SEQUENCE [LARGE SCALE GENOMIC DNA]</scope>
    <source>
        <strain evidence="9 10">BH030017</strain>
    </source>
</reference>
<evidence type="ECO:0000256" key="5">
    <source>
        <dbReference type="ARBA" id="ARBA00022989"/>
    </source>
</evidence>
<evidence type="ECO:0000256" key="4">
    <source>
        <dbReference type="ARBA" id="ARBA00022737"/>
    </source>
</evidence>
<feature type="transmembrane region" description="Helical" evidence="7">
    <location>
        <begin position="577"/>
        <end position="597"/>
    </location>
</feature>
<dbReference type="PROSITE" id="PS51202">
    <property type="entry name" value="RCK_C"/>
    <property type="match status" value="2"/>
</dbReference>
<dbReference type="Pfam" id="PF02080">
    <property type="entry name" value="TrkA_C"/>
    <property type="match status" value="2"/>
</dbReference>
<dbReference type="Proteomes" id="UP000253314">
    <property type="component" value="Unassembled WGS sequence"/>
</dbReference>
<organism evidence="9 10">
    <name type="scientific">Bacillus taeanensis</name>
    <dbReference type="NCBI Taxonomy" id="273032"/>
    <lineage>
        <taxon>Bacteria</taxon>
        <taxon>Bacillati</taxon>
        <taxon>Bacillota</taxon>
        <taxon>Bacilli</taxon>
        <taxon>Bacillales</taxon>
        <taxon>Bacillaceae</taxon>
        <taxon>Bacillus</taxon>
    </lineage>
</organism>
<dbReference type="SUPFAM" id="SSF116726">
    <property type="entry name" value="TrkA C-terminal domain-like"/>
    <property type="match status" value="2"/>
</dbReference>
<evidence type="ECO:0000256" key="7">
    <source>
        <dbReference type="SAM" id="Phobius"/>
    </source>
</evidence>
<evidence type="ECO:0000256" key="1">
    <source>
        <dbReference type="ARBA" id="ARBA00004141"/>
    </source>
</evidence>
<feature type="transmembrane region" description="Helical" evidence="7">
    <location>
        <begin position="493"/>
        <end position="526"/>
    </location>
</feature>
<accession>A0A366XXJ2</accession>
<dbReference type="InterPro" id="IPR006037">
    <property type="entry name" value="RCK_C"/>
</dbReference>
<dbReference type="InterPro" id="IPR004680">
    <property type="entry name" value="Cit_transptr-like_dom"/>
</dbReference>
<evidence type="ECO:0000313" key="10">
    <source>
        <dbReference type="Proteomes" id="UP000253314"/>
    </source>
</evidence>
<keyword evidence="5 7" id="KW-1133">Transmembrane helix</keyword>
<keyword evidence="10" id="KW-1185">Reference proteome</keyword>
<protein>
    <submittedName>
        <fullName evidence="9">SLC13 family permease</fullName>
    </submittedName>
</protein>
<proteinExistence type="predicted"/>
<dbReference type="OrthoDB" id="9765532at2"/>
<dbReference type="PROSITE" id="PS01271">
    <property type="entry name" value="NA_SULFATE"/>
    <property type="match status" value="1"/>
</dbReference>
<comment type="subcellular location">
    <subcellularLocation>
        <location evidence="1">Membrane</location>
        <topology evidence="1">Multi-pass membrane protein</topology>
    </subcellularLocation>
</comment>
<keyword evidence="3 7" id="KW-0812">Transmembrane</keyword>
<feature type="transmembrane region" description="Helical" evidence="7">
    <location>
        <begin position="538"/>
        <end position="557"/>
    </location>
</feature>
<gene>
    <name evidence="9" type="ORF">DS031_14035</name>
</gene>
<dbReference type="GO" id="GO:0006813">
    <property type="term" value="P:potassium ion transport"/>
    <property type="evidence" value="ECO:0007669"/>
    <property type="project" value="InterPro"/>
</dbReference>
<dbReference type="GO" id="GO:0005886">
    <property type="term" value="C:plasma membrane"/>
    <property type="evidence" value="ECO:0007669"/>
    <property type="project" value="TreeGrafter"/>
</dbReference>